<dbReference type="RefSeq" id="WP_379520632.1">
    <property type="nucleotide sequence ID" value="NZ_JBHSPA010000062.1"/>
</dbReference>
<keyword evidence="1" id="KW-0805">Transcription regulation</keyword>
<evidence type="ECO:0000256" key="3">
    <source>
        <dbReference type="ARBA" id="ARBA00023163"/>
    </source>
</evidence>
<dbReference type="InterPro" id="IPR000524">
    <property type="entry name" value="Tscrpt_reg_HTH_GntR"/>
</dbReference>
<proteinExistence type="predicted"/>
<dbReference type="Proteomes" id="UP001596058">
    <property type="component" value="Unassembled WGS sequence"/>
</dbReference>
<dbReference type="InterPro" id="IPR050679">
    <property type="entry name" value="Bact_HTH_transcr_reg"/>
</dbReference>
<dbReference type="PANTHER" id="PTHR44846:SF1">
    <property type="entry name" value="MANNOSYL-D-GLYCERATE TRANSPORT_METABOLISM SYSTEM REPRESSOR MNGR-RELATED"/>
    <property type="match status" value="1"/>
</dbReference>
<name>A0ABW1CZX6_9ACTN</name>
<evidence type="ECO:0000313" key="6">
    <source>
        <dbReference type="Proteomes" id="UP001596058"/>
    </source>
</evidence>
<dbReference type="PROSITE" id="PS50949">
    <property type="entry name" value="HTH_GNTR"/>
    <property type="match status" value="1"/>
</dbReference>
<gene>
    <name evidence="5" type="ORF">ACFPZ3_45505</name>
</gene>
<sequence length="235" mass="25734">MSPVPMYEVIYGDLLSQIKSGALAPGDRLSSEPALASQYGVSRMTVRQALDQLESEHLLVRRRGSGTYVAEPSATYRRMNRLGSFGEEMGVSEVTTDTKFQGSVVPPDEVRGKLGLKPRQKAVRLLRVRLVSGTPAAVQESWLPYSLAPQLAREELIGGSLYGTLLERWGVKLKWAEQTISAVAATGEHAGWLGVEQGSPLISITRVAFVDDGTPIELAHSWTRPEFPLFARLET</sequence>
<dbReference type="Pfam" id="PF07702">
    <property type="entry name" value="UTRA"/>
    <property type="match status" value="1"/>
</dbReference>
<dbReference type="InterPro" id="IPR036388">
    <property type="entry name" value="WH-like_DNA-bd_sf"/>
</dbReference>
<protein>
    <submittedName>
        <fullName evidence="5">GntR family transcriptional regulator</fullName>
    </submittedName>
</protein>
<dbReference type="Gene3D" id="1.10.10.10">
    <property type="entry name" value="Winged helix-like DNA-binding domain superfamily/Winged helix DNA-binding domain"/>
    <property type="match status" value="1"/>
</dbReference>
<keyword evidence="6" id="KW-1185">Reference proteome</keyword>
<dbReference type="SUPFAM" id="SSF64288">
    <property type="entry name" value="Chorismate lyase-like"/>
    <property type="match status" value="1"/>
</dbReference>
<comment type="caution">
    <text evidence="5">The sequence shown here is derived from an EMBL/GenBank/DDBJ whole genome shotgun (WGS) entry which is preliminary data.</text>
</comment>
<dbReference type="PRINTS" id="PR00035">
    <property type="entry name" value="HTHGNTR"/>
</dbReference>
<dbReference type="SUPFAM" id="SSF46785">
    <property type="entry name" value="Winged helix' DNA-binding domain"/>
    <property type="match status" value="1"/>
</dbReference>
<keyword evidence="2" id="KW-0238">DNA-binding</keyword>
<dbReference type="EMBL" id="JBHSPA010000062">
    <property type="protein sequence ID" value="MFC5831154.1"/>
    <property type="molecule type" value="Genomic_DNA"/>
</dbReference>
<evidence type="ECO:0000256" key="2">
    <source>
        <dbReference type="ARBA" id="ARBA00023125"/>
    </source>
</evidence>
<dbReference type="InterPro" id="IPR028978">
    <property type="entry name" value="Chorismate_lyase_/UTRA_dom_sf"/>
</dbReference>
<dbReference type="Pfam" id="PF00392">
    <property type="entry name" value="GntR"/>
    <property type="match status" value="1"/>
</dbReference>
<dbReference type="Gene3D" id="3.40.1410.10">
    <property type="entry name" value="Chorismate lyase-like"/>
    <property type="match status" value="1"/>
</dbReference>
<reference evidence="6" key="1">
    <citation type="journal article" date="2019" name="Int. J. Syst. Evol. Microbiol.">
        <title>The Global Catalogue of Microorganisms (GCM) 10K type strain sequencing project: providing services to taxonomists for standard genome sequencing and annotation.</title>
        <authorList>
            <consortium name="The Broad Institute Genomics Platform"/>
            <consortium name="The Broad Institute Genome Sequencing Center for Infectious Disease"/>
            <person name="Wu L."/>
            <person name="Ma J."/>
        </authorList>
    </citation>
    <scope>NUCLEOTIDE SEQUENCE [LARGE SCALE GENOMIC DNA]</scope>
    <source>
        <strain evidence="6">CCUG 53903</strain>
    </source>
</reference>
<evidence type="ECO:0000259" key="4">
    <source>
        <dbReference type="PROSITE" id="PS50949"/>
    </source>
</evidence>
<keyword evidence="3" id="KW-0804">Transcription</keyword>
<dbReference type="CDD" id="cd07377">
    <property type="entry name" value="WHTH_GntR"/>
    <property type="match status" value="1"/>
</dbReference>
<evidence type="ECO:0000313" key="5">
    <source>
        <dbReference type="EMBL" id="MFC5831154.1"/>
    </source>
</evidence>
<organism evidence="5 6">
    <name type="scientific">Nonomuraea insulae</name>
    <dbReference type="NCBI Taxonomy" id="1616787"/>
    <lineage>
        <taxon>Bacteria</taxon>
        <taxon>Bacillati</taxon>
        <taxon>Actinomycetota</taxon>
        <taxon>Actinomycetes</taxon>
        <taxon>Streptosporangiales</taxon>
        <taxon>Streptosporangiaceae</taxon>
        <taxon>Nonomuraea</taxon>
    </lineage>
</organism>
<dbReference type="InterPro" id="IPR036390">
    <property type="entry name" value="WH_DNA-bd_sf"/>
</dbReference>
<feature type="domain" description="HTH gntR-type" evidence="4">
    <location>
        <begin position="4"/>
        <end position="72"/>
    </location>
</feature>
<dbReference type="SMART" id="SM00866">
    <property type="entry name" value="UTRA"/>
    <property type="match status" value="1"/>
</dbReference>
<accession>A0ABW1CZX6</accession>
<dbReference type="SMART" id="SM00345">
    <property type="entry name" value="HTH_GNTR"/>
    <property type="match status" value="1"/>
</dbReference>
<evidence type="ECO:0000256" key="1">
    <source>
        <dbReference type="ARBA" id="ARBA00023015"/>
    </source>
</evidence>
<dbReference type="InterPro" id="IPR011663">
    <property type="entry name" value="UTRA"/>
</dbReference>
<dbReference type="PANTHER" id="PTHR44846">
    <property type="entry name" value="MANNOSYL-D-GLYCERATE TRANSPORT/METABOLISM SYSTEM REPRESSOR MNGR-RELATED"/>
    <property type="match status" value="1"/>
</dbReference>